<gene>
    <name evidence="1" type="ordered locus">MAV_3918</name>
</gene>
<evidence type="ECO:0000313" key="1">
    <source>
        <dbReference type="EMBL" id="ABK66788.1"/>
    </source>
</evidence>
<reference evidence="1 2" key="1">
    <citation type="submission" date="2006-10" db="EMBL/GenBank/DDBJ databases">
        <authorList>
            <person name="Fleischmann R.D."/>
            <person name="Dodson R.J."/>
            <person name="Haft D.H."/>
            <person name="Merkel J.S."/>
            <person name="Nelson W.C."/>
            <person name="Fraser C.M."/>
        </authorList>
    </citation>
    <scope>NUCLEOTIDE SEQUENCE [LARGE SCALE GENOMIC DNA]</scope>
    <source>
        <strain evidence="1 2">104</strain>
    </source>
</reference>
<dbReference type="HOGENOM" id="CLU_3202212_0_0_11"/>
<proteinExistence type="predicted"/>
<sequence length="45" mass="5414">MIPPAERVAVATFRLEFRNQRTFGEVRTRRSAQVRSRHRVQCLTW</sequence>
<dbReference type="KEGG" id="mav:MAV_3918"/>
<dbReference type="Proteomes" id="UP000001574">
    <property type="component" value="Chromosome"/>
</dbReference>
<dbReference type="EMBL" id="CP000479">
    <property type="protein sequence ID" value="ABK66788.1"/>
    <property type="molecule type" value="Genomic_DNA"/>
</dbReference>
<organism evidence="1 2">
    <name type="scientific">Mycobacterium avium (strain 104)</name>
    <dbReference type="NCBI Taxonomy" id="243243"/>
    <lineage>
        <taxon>Bacteria</taxon>
        <taxon>Bacillati</taxon>
        <taxon>Actinomycetota</taxon>
        <taxon>Actinomycetes</taxon>
        <taxon>Mycobacteriales</taxon>
        <taxon>Mycobacteriaceae</taxon>
        <taxon>Mycobacterium</taxon>
        <taxon>Mycobacterium avium complex (MAC)</taxon>
    </lineage>
</organism>
<protein>
    <submittedName>
        <fullName evidence="1">Uncharacterized protein</fullName>
    </submittedName>
</protein>
<dbReference type="AlphaFoldDB" id="A0A0H2ZW57"/>
<evidence type="ECO:0000313" key="2">
    <source>
        <dbReference type="Proteomes" id="UP000001574"/>
    </source>
</evidence>
<name>A0A0H2ZW57_MYCA1</name>
<accession>A0A0H2ZW57</accession>